<protein>
    <submittedName>
        <fullName evidence="1">DUF2142 domain-containing protein</fullName>
    </submittedName>
</protein>
<organism evidence="1 2">
    <name type="scientific">Aristaeella hokkaidonensis</name>
    <dbReference type="NCBI Taxonomy" id="3046382"/>
    <lineage>
        <taxon>Bacteria</taxon>
        <taxon>Bacillati</taxon>
        <taxon>Bacillota</taxon>
        <taxon>Clostridia</taxon>
        <taxon>Eubacteriales</taxon>
        <taxon>Aristaeellaceae</taxon>
        <taxon>Aristaeella</taxon>
    </lineage>
</organism>
<dbReference type="Proteomes" id="UP000682782">
    <property type="component" value="Chromosome"/>
</dbReference>
<proteinExistence type="predicted"/>
<evidence type="ECO:0000313" key="2">
    <source>
        <dbReference type="Proteomes" id="UP000682782"/>
    </source>
</evidence>
<evidence type="ECO:0000313" key="1">
    <source>
        <dbReference type="EMBL" id="QUC67263.1"/>
    </source>
</evidence>
<name>A0AC61N7P7_9FIRM</name>
<gene>
    <name evidence="1" type="ORF">JYE49_00665</name>
</gene>
<dbReference type="EMBL" id="CP068393">
    <property type="protein sequence ID" value="QUC67263.1"/>
    <property type="molecule type" value="Genomic_DNA"/>
</dbReference>
<sequence length="731" mass="83930">MISKLIKKHIGRIGTLLLASVLLAVLLEFLQIHNQPPAYENNLQVVQEADLLDFSQAELTNAYLDGGSLKTGGEGSTILLRFQPAKELSYLQIEAKKHVRSPFPIRVYWSKDGETFSETNMIEIQAIPESVAWSGTIPEDEYAALKIEMDNKMTIRFLKCRAEVKEKVPVREQMRLWRIGIMIPGLFLILSLLCWFRTGKRLTAAVQQMISFLKESGWRTPLRFIIFLTLSFLAYVLIRWLISGAFFGKVNVPQQLFCILAGLTAGLLLSFPKTLGRKPERLFVLFCLLSGWMILYLFPNDLTVNWDMEYHFEQTHLYSYLGEERLTNPDMSIIFMEGSHDSFEWEERIKSQESQQEQYELGVFYTERKGLMLNSIYEIFPAAGMYMGRLLHLSWPWTMYFAKLFNLLTVAACGFFAIRRLKNGKMILACVMLIPTNIFLASVFSYDHGVTSFMALGLSYYFAEWQEAEKKLTYRNAFVILGSLTIALLTKAFYAPVLLFTAIMPRGKWAESREEKLQYISRKRYFLFSGLVLLISLIPYILPLLQGNVVTDMRGGTSTTPMEQIRFILEDPLRYLQIMFNCQKECFNPANSAGILTFFAYEGIGPGWQVLCVLLALVALTDKKPSDRLLERKPFIRILGLFLFYISTCIICFCLYITFTEVGASYINGVQCRYFLPFVFPVLMLAASGFAAKMINVDREWKQQLYNGIAYSVSLIVLFINIYINCISKFS</sequence>
<keyword evidence="2" id="KW-1185">Reference proteome</keyword>
<accession>A0AC61N7P7</accession>
<reference evidence="1" key="1">
    <citation type="submission" date="2021-01" db="EMBL/GenBank/DDBJ databases">
        <title>Complete genome sequence of Clostridiales bacterium R-7.</title>
        <authorList>
            <person name="Mahoney-Kurpe S.C."/>
            <person name="Palevich N."/>
            <person name="Koike S."/>
            <person name="Moon C.D."/>
            <person name="Attwood G.T."/>
        </authorList>
    </citation>
    <scope>NUCLEOTIDE SEQUENCE</scope>
    <source>
        <strain evidence="1">R-7</strain>
    </source>
</reference>